<comment type="caution">
    <text evidence="2">The sequence shown here is derived from an EMBL/GenBank/DDBJ whole genome shotgun (WGS) entry which is preliminary data.</text>
</comment>
<gene>
    <name evidence="2" type="ORF">O181_092942</name>
</gene>
<dbReference type="Proteomes" id="UP000765509">
    <property type="component" value="Unassembled WGS sequence"/>
</dbReference>
<feature type="region of interest" description="Disordered" evidence="1">
    <location>
        <begin position="159"/>
        <end position="180"/>
    </location>
</feature>
<evidence type="ECO:0000256" key="1">
    <source>
        <dbReference type="SAM" id="MobiDB-lite"/>
    </source>
</evidence>
<evidence type="ECO:0000313" key="3">
    <source>
        <dbReference type="Proteomes" id="UP000765509"/>
    </source>
</evidence>
<name>A0A9Q3J038_9BASI</name>
<accession>A0A9Q3J038</accession>
<feature type="region of interest" description="Disordered" evidence="1">
    <location>
        <begin position="44"/>
        <end position="64"/>
    </location>
</feature>
<dbReference type="AlphaFoldDB" id="A0A9Q3J038"/>
<proteinExistence type="predicted"/>
<evidence type="ECO:0000313" key="2">
    <source>
        <dbReference type="EMBL" id="MBW0553227.1"/>
    </source>
</evidence>
<organism evidence="2 3">
    <name type="scientific">Austropuccinia psidii MF-1</name>
    <dbReference type="NCBI Taxonomy" id="1389203"/>
    <lineage>
        <taxon>Eukaryota</taxon>
        <taxon>Fungi</taxon>
        <taxon>Dikarya</taxon>
        <taxon>Basidiomycota</taxon>
        <taxon>Pucciniomycotina</taxon>
        <taxon>Pucciniomycetes</taxon>
        <taxon>Pucciniales</taxon>
        <taxon>Sphaerophragmiaceae</taxon>
        <taxon>Austropuccinia</taxon>
    </lineage>
</organism>
<keyword evidence="3" id="KW-1185">Reference proteome</keyword>
<reference evidence="2" key="1">
    <citation type="submission" date="2021-03" db="EMBL/GenBank/DDBJ databases">
        <title>Draft genome sequence of rust myrtle Austropuccinia psidii MF-1, a brazilian biotype.</title>
        <authorList>
            <person name="Quecine M.C."/>
            <person name="Pachon D.M.R."/>
            <person name="Bonatelli M.L."/>
            <person name="Correr F.H."/>
            <person name="Franceschini L.M."/>
            <person name="Leite T.F."/>
            <person name="Margarido G.R.A."/>
            <person name="Almeida C.A."/>
            <person name="Ferrarezi J.A."/>
            <person name="Labate C.A."/>
        </authorList>
    </citation>
    <scope>NUCLEOTIDE SEQUENCE</scope>
    <source>
        <strain evidence="2">MF-1</strain>
    </source>
</reference>
<protein>
    <submittedName>
        <fullName evidence="2">Uncharacterized protein</fullName>
    </submittedName>
</protein>
<dbReference type="EMBL" id="AVOT02059567">
    <property type="protein sequence ID" value="MBW0553227.1"/>
    <property type="molecule type" value="Genomic_DNA"/>
</dbReference>
<sequence>MLEMLANKHSRNVCLLSAPSNHAGRGVLAQDALARTPLWSTMMKPYSSANGNRDPKQANRNNSGKLALSPQVLICPPPLLGHHPMVTLLLDLREVIIRPMKDGDGERTFKLGPIVTMSCHRWDSNAKNKTPQIPPNKTLPFLVCLASKPRGNPLQARMAPDGQRNYSVNPPEPKSHLFMA</sequence>